<dbReference type="Gene3D" id="1.10.1750.10">
    <property type="match status" value="1"/>
</dbReference>
<dbReference type="Pfam" id="PF08299">
    <property type="entry name" value="Bac_DnaA_C"/>
    <property type="match status" value="1"/>
</dbReference>
<organism evidence="2">
    <name type="scientific">Siphoviridae sp. ctnks32</name>
    <dbReference type="NCBI Taxonomy" id="2826457"/>
    <lineage>
        <taxon>Viruses</taxon>
        <taxon>Duplodnaviria</taxon>
        <taxon>Heunggongvirae</taxon>
        <taxon>Uroviricota</taxon>
        <taxon>Caudoviricetes</taxon>
    </lineage>
</organism>
<dbReference type="EMBL" id="BK015039">
    <property type="protein sequence ID" value="DAD88323.1"/>
    <property type="molecule type" value="Genomic_DNA"/>
</dbReference>
<dbReference type="InterPro" id="IPR010921">
    <property type="entry name" value="Trp_repressor/repl_initiator"/>
</dbReference>
<dbReference type="SUPFAM" id="SSF48295">
    <property type="entry name" value="TrpR-like"/>
    <property type="match status" value="1"/>
</dbReference>
<feature type="domain" description="Chromosomal replication initiator DnaA C-terminal" evidence="1">
    <location>
        <begin position="107"/>
        <end position="169"/>
    </location>
</feature>
<dbReference type="InterPro" id="IPR025518">
    <property type="entry name" value="DUF4406"/>
</dbReference>
<dbReference type="Gene3D" id="3.40.50.10400">
    <property type="entry name" value="Hypothetical protein PA1492"/>
    <property type="match status" value="1"/>
</dbReference>
<reference evidence="2" key="1">
    <citation type="journal article" date="2021" name="Proc. Natl. Acad. Sci. U.S.A.">
        <title>A Catalog of Tens of Thousands of Viruses from Human Metagenomes Reveals Hidden Associations with Chronic Diseases.</title>
        <authorList>
            <person name="Tisza M.J."/>
            <person name="Buck C.B."/>
        </authorList>
    </citation>
    <scope>NUCLEOTIDE SEQUENCE</scope>
    <source>
        <strain evidence="2">Ctnks32</strain>
    </source>
</reference>
<dbReference type="Pfam" id="PF14359">
    <property type="entry name" value="DUF4406"/>
    <property type="match status" value="1"/>
</dbReference>
<accession>A0A8S5N2F8</accession>
<dbReference type="GO" id="GO:0006270">
    <property type="term" value="P:DNA replication initiation"/>
    <property type="evidence" value="ECO:0007669"/>
    <property type="project" value="InterPro"/>
</dbReference>
<dbReference type="GO" id="GO:0043565">
    <property type="term" value="F:sequence-specific DNA binding"/>
    <property type="evidence" value="ECO:0007669"/>
    <property type="project" value="InterPro"/>
</dbReference>
<sequence>MKVYISGKISGLDFEEVKKRFLEAEEFLESLGIQAVNPLKNGLSVNDDWIKHLCRDIELLYECNYIYMMDGWQDSVGACVEYDFAIRTGKTVLFASNIIRNHGIVLKIENAIHEVTGLRLNQYNTKSRKREGFFARMLFVYHCRREKMKLVDIAKYIHRDHSSMLHFLNKYNDEVRYNEFFRVMAERVNNILNITSK</sequence>
<dbReference type="GO" id="GO:0006275">
    <property type="term" value="P:regulation of DNA replication"/>
    <property type="evidence" value="ECO:0007669"/>
    <property type="project" value="InterPro"/>
</dbReference>
<evidence type="ECO:0000259" key="1">
    <source>
        <dbReference type="Pfam" id="PF08299"/>
    </source>
</evidence>
<name>A0A8S5N2F8_9CAUD</name>
<protein>
    <submittedName>
        <fullName evidence="2">Chromosomal replication initiator protein</fullName>
    </submittedName>
</protein>
<dbReference type="GO" id="GO:0005524">
    <property type="term" value="F:ATP binding"/>
    <property type="evidence" value="ECO:0007669"/>
    <property type="project" value="InterPro"/>
</dbReference>
<proteinExistence type="predicted"/>
<evidence type="ECO:0000313" key="2">
    <source>
        <dbReference type="EMBL" id="DAD88323.1"/>
    </source>
</evidence>
<dbReference type="SUPFAM" id="SSF52309">
    <property type="entry name" value="N-(deoxy)ribosyltransferase-like"/>
    <property type="match status" value="1"/>
</dbReference>
<dbReference type="InterPro" id="IPR013159">
    <property type="entry name" value="DnaA_C"/>
</dbReference>